<sequence length="65" mass="7242">MSYSAPDHPGHRGKRTAVDIRRAFLSANGENDAHRRRKPAAHFLGIWVPFAVAESEALIYGGQQR</sequence>
<organism evidence="1 2">
    <name type="scientific">Paspalum notatum var. saurae</name>
    <dbReference type="NCBI Taxonomy" id="547442"/>
    <lineage>
        <taxon>Eukaryota</taxon>
        <taxon>Viridiplantae</taxon>
        <taxon>Streptophyta</taxon>
        <taxon>Embryophyta</taxon>
        <taxon>Tracheophyta</taxon>
        <taxon>Spermatophyta</taxon>
        <taxon>Magnoliopsida</taxon>
        <taxon>Liliopsida</taxon>
        <taxon>Poales</taxon>
        <taxon>Poaceae</taxon>
        <taxon>PACMAD clade</taxon>
        <taxon>Panicoideae</taxon>
        <taxon>Andropogonodae</taxon>
        <taxon>Paspaleae</taxon>
        <taxon>Paspalinae</taxon>
        <taxon>Paspalum</taxon>
    </lineage>
</organism>
<dbReference type="AlphaFoldDB" id="A0AAQ3PLL7"/>
<evidence type="ECO:0000313" key="1">
    <source>
        <dbReference type="EMBL" id="WVZ54267.1"/>
    </source>
</evidence>
<dbReference type="EMBL" id="CP144745">
    <property type="protein sequence ID" value="WVZ54267.1"/>
    <property type="molecule type" value="Genomic_DNA"/>
</dbReference>
<accession>A0AAQ3PLL7</accession>
<evidence type="ECO:0000313" key="2">
    <source>
        <dbReference type="Proteomes" id="UP001341281"/>
    </source>
</evidence>
<reference evidence="1 2" key="1">
    <citation type="submission" date="2024-02" db="EMBL/GenBank/DDBJ databases">
        <title>High-quality chromosome-scale genome assembly of Pensacola bahiagrass (Paspalum notatum Flugge var. saurae).</title>
        <authorList>
            <person name="Vega J.M."/>
            <person name="Podio M."/>
            <person name="Orjuela J."/>
            <person name="Siena L.A."/>
            <person name="Pessino S.C."/>
            <person name="Combes M.C."/>
            <person name="Mariac C."/>
            <person name="Albertini E."/>
            <person name="Pupilli F."/>
            <person name="Ortiz J.P.A."/>
            <person name="Leblanc O."/>
        </authorList>
    </citation>
    <scope>NUCLEOTIDE SEQUENCE [LARGE SCALE GENOMIC DNA]</scope>
    <source>
        <strain evidence="1">R1</strain>
        <tissue evidence="1">Leaf</tissue>
    </source>
</reference>
<proteinExistence type="predicted"/>
<keyword evidence="2" id="KW-1185">Reference proteome</keyword>
<name>A0AAQ3PLL7_PASNO</name>
<protein>
    <submittedName>
        <fullName evidence="1">Uncharacterized protein</fullName>
    </submittedName>
</protein>
<dbReference type="Proteomes" id="UP001341281">
    <property type="component" value="Chromosome 01"/>
</dbReference>
<gene>
    <name evidence="1" type="ORF">U9M48_005092</name>
</gene>